<protein>
    <submittedName>
        <fullName evidence="2">Uncharacterized protein</fullName>
    </submittedName>
</protein>
<name>A0A1H4RY91_9MICC</name>
<gene>
    <name evidence="2" type="ORF">SAMN04489745_2687</name>
</gene>
<organism evidence="2 3">
    <name type="scientific">Arthrobacter woluwensis</name>
    <dbReference type="NCBI Taxonomy" id="156980"/>
    <lineage>
        <taxon>Bacteria</taxon>
        <taxon>Bacillati</taxon>
        <taxon>Actinomycetota</taxon>
        <taxon>Actinomycetes</taxon>
        <taxon>Micrococcales</taxon>
        <taxon>Micrococcaceae</taxon>
        <taxon>Arthrobacter</taxon>
    </lineage>
</organism>
<proteinExistence type="predicted"/>
<feature type="compositionally biased region" description="Basic and acidic residues" evidence="1">
    <location>
        <begin position="34"/>
        <end position="48"/>
    </location>
</feature>
<accession>A0A1H4RY91</accession>
<keyword evidence="3" id="KW-1185">Reference proteome</keyword>
<dbReference type="EMBL" id="FNSN01000003">
    <property type="protein sequence ID" value="SEC36778.1"/>
    <property type="molecule type" value="Genomic_DNA"/>
</dbReference>
<feature type="compositionally biased region" description="Basic and acidic residues" evidence="1">
    <location>
        <begin position="1"/>
        <end position="12"/>
    </location>
</feature>
<evidence type="ECO:0000313" key="3">
    <source>
        <dbReference type="Proteomes" id="UP000182652"/>
    </source>
</evidence>
<evidence type="ECO:0000313" key="2">
    <source>
        <dbReference type="EMBL" id="SEC36778.1"/>
    </source>
</evidence>
<dbReference type="AlphaFoldDB" id="A0A1H4RY91"/>
<evidence type="ECO:0000256" key="1">
    <source>
        <dbReference type="SAM" id="MobiDB-lite"/>
    </source>
</evidence>
<reference evidence="2 3" key="1">
    <citation type="submission" date="2016-10" db="EMBL/GenBank/DDBJ databases">
        <authorList>
            <person name="de Groot N.N."/>
        </authorList>
    </citation>
    <scope>NUCLEOTIDE SEQUENCE [LARGE SCALE GENOMIC DNA]</scope>
    <source>
        <strain evidence="2 3">DSM 10495</strain>
    </source>
</reference>
<feature type="region of interest" description="Disordered" evidence="1">
    <location>
        <begin position="1"/>
        <end position="48"/>
    </location>
</feature>
<dbReference type="RefSeq" id="WP_157412734.1">
    <property type="nucleotide sequence ID" value="NZ_FNSN01000003.1"/>
</dbReference>
<dbReference type="Proteomes" id="UP000182652">
    <property type="component" value="Unassembled WGS sequence"/>
</dbReference>
<sequence>MGNQSEEREKAGVRPGSGPERSAEDVPDGSGTDLDEHHEPESDRFDAG</sequence>
<dbReference type="STRING" id="156980.SAMN04489745_2687"/>